<sequence length="300" mass="33518">MVLKLLNYTEIKTKITSIFAFLLTAAYIFYAGKPINWRLTLIFFISMFVFDLTTTAINNYIDSKTNHQNLGFKRGTALLIIYVLFGISAGAGLYLAYLTDVVVLLLGAVCFLCGVFYTFGPVPISRMPLGEIFSGVFYGVLIPLILLYVNMPQGTYLTLKPGWETISLNINVMPVVTILLLAVAPACTTANIMLANNICDVDKDIAVMRYTLPYYLGRKPALYLFAALYYIPYAAVVLLVCLKVISPICLITLLTLVIVQKNIKEFFKLQDKEKTFICSIKNYIIIMASLTLTIFISGLF</sequence>
<keyword evidence="5 6" id="KW-0472">Membrane</keyword>
<feature type="transmembrane region" description="Helical" evidence="6">
    <location>
        <begin position="280"/>
        <end position="299"/>
    </location>
</feature>
<keyword evidence="8" id="KW-1185">Reference proteome</keyword>
<dbReference type="Pfam" id="PF01040">
    <property type="entry name" value="UbiA"/>
    <property type="match status" value="1"/>
</dbReference>
<reference evidence="7 8" key="1">
    <citation type="journal article" date="2013" name="Genome Announc.">
        <title>Draft Genome Sequence of the Cellulolytic, Mesophilic, Anaerobic Bacterium Clostridium termitidis Strain CT1112 (DSM 5398).</title>
        <authorList>
            <person name="Lal S."/>
            <person name="Ramachandran U."/>
            <person name="Zhang X."/>
            <person name="Munir R."/>
            <person name="Sparling R."/>
            <person name="Levin D.B."/>
        </authorList>
    </citation>
    <scope>NUCLEOTIDE SEQUENCE [LARGE SCALE GENOMIC DNA]</scope>
    <source>
        <strain evidence="7 8">CT1112</strain>
    </source>
</reference>
<comment type="subcellular location">
    <subcellularLocation>
        <location evidence="1">Membrane</location>
        <topology evidence="1">Multi-pass membrane protein</topology>
    </subcellularLocation>
</comment>
<evidence type="ECO:0000256" key="4">
    <source>
        <dbReference type="ARBA" id="ARBA00022989"/>
    </source>
</evidence>
<evidence type="ECO:0000256" key="5">
    <source>
        <dbReference type="ARBA" id="ARBA00023136"/>
    </source>
</evidence>
<dbReference type="GO" id="GO:0009234">
    <property type="term" value="P:menaquinone biosynthetic process"/>
    <property type="evidence" value="ECO:0007669"/>
    <property type="project" value="TreeGrafter"/>
</dbReference>
<evidence type="ECO:0000256" key="6">
    <source>
        <dbReference type="SAM" id="Phobius"/>
    </source>
</evidence>
<keyword evidence="2 7" id="KW-0808">Transferase</keyword>
<gene>
    <name evidence="7" type="ORF">CTER_3522</name>
</gene>
<dbReference type="EMBL" id="AORV01000049">
    <property type="protein sequence ID" value="EMS70677.1"/>
    <property type="molecule type" value="Genomic_DNA"/>
</dbReference>
<dbReference type="PATRIC" id="fig|1195236.3.peg.3744"/>
<dbReference type="GO" id="GO:0042371">
    <property type="term" value="P:vitamin K biosynthetic process"/>
    <property type="evidence" value="ECO:0007669"/>
    <property type="project" value="TreeGrafter"/>
</dbReference>
<dbReference type="AlphaFoldDB" id="S0FH55"/>
<dbReference type="InterPro" id="IPR026046">
    <property type="entry name" value="UBIAD1"/>
</dbReference>
<proteinExistence type="predicted"/>
<evidence type="ECO:0000256" key="1">
    <source>
        <dbReference type="ARBA" id="ARBA00004141"/>
    </source>
</evidence>
<dbReference type="CDD" id="cd13962">
    <property type="entry name" value="PT_UbiA_UBIAD1"/>
    <property type="match status" value="1"/>
</dbReference>
<feature type="transmembrane region" description="Helical" evidence="6">
    <location>
        <begin position="37"/>
        <end position="57"/>
    </location>
</feature>
<feature type="transmembrane region" description="Helical" evidence="6">
    <location>
        <begin position="171"/>
        <end position="194"/>
    </location>
</feature>
<dbReference type="InterPro" id="IPR000537">
    <property type="entry name" value="UbiA_prenyltransferase"/>
</dbReference>
<dbReference type="PANTHER" id="PTHR13929">
    <property type="entry name" value="1,4-DIHYDROXY-2-NAPHTHOATE OCTAPRENYLTRANSFERASE"/>
    <property type="match status" value="1"/>
</dbReference>
<feature type="transmembrane region" description="Helical" evidence="6">
    <location>
        <begin position="132"/>
        <end position="151"/>
    </location>
</feature>
<keyword evidence="3 6" id="KW-0812">Transmembrane</keyword>
<feature type="transmembrane region" description="Helical" evidence="6">
    <location>
        <begin position="237"/>
        <end position="259"/>
    </location>
</feature>
<dbReference type="PANTHER" id="PTHR13929:SF0">
    <property type="entry name" value="UBIA PRENYLTRANSFERASE DOMAIN-CONTAINING PROTEIN 1"/>
    <property type="match status" value="1"/>
</dbReference>
<feature type="transmembrane region" description="Helical" evidence="6">
    <location>
        <begin position="77"/>
        <end position="95"/>
    </location>
</feature>
<evidence type="ECO:0000313" key="7">
    <source>
        <dbReference type="EMBL" id="EMS70677.1"/>
    </source>
</evidence>
<dbReference type="GO" id="GO:0016020">
    <property type="term" value="C:membrane"/>
    <property type="evidence" value="ECO:0007669"/>
    <property type="project" value="UniProtKB-SubCell"/>
</dbReference>
<dbReference type="RefSeq" id="WP_004627936.1">
    <property type="nucleotide sequence ID" value="NZ_AORV01000049.1"/>
</dbReference>
<organism evidence="7 8">
    <name type="scientific">Ruminiclostridium cellobioparum subsp. termitidis CT1112</name>
    <dbReference type="NCBI Taxonomy" id="1195236"/>
    <lineage>
        <taxon>Bacteria</taxon>
        <taxon>Bacillati</taxon>
        <taxon>Bacillota</taxon>
        <taxon>Clostridia</taxon>
        <taxon>Eubacteriales</taxon>
        <taxon>Oscillospiraceae</taxon>
        <taxon>Ruminiclostridium</taxon>
    </lineage>
</organism>
<feature type="transmembrane region" description="Helical" evidence="6">
    <location>
        <begin position="101"/>
        <end position="120"/>
    </location>
</feature>
<evidence type="ECO:0000313" key="8">
    <source>
        <dbReference type="Proteomes" id="UP000014155"/>
    </source>
</evidence>
<dbReference type="GO" id="GO:0004659">
    <property type="term" value="F:prenyltransferase activity"/>
    <property type="evidence" value="ECO:0007669"/>
    <property type="project" value="InterPro"/>
</dbReference>
<feature type="transmembrane region" description="Helical" evidence="6">
    <location>
        <begin position="12"/>
        <end position="31"/>
    </location>
</feature>
<protein>
    <submittedName>
        <fullName evidence="7">1,4-dihydroxy-2-naphthoate octaprenyltransferase</fullName>
    </submittedName>
</protein>
<evidence type="ECO:0000256" key="3">
    <source>
        <dbReference type="ARBA" id="ARBA00022692"/>
    </source>
</evidence>
<evidence type="ECO:0000256" key="2">
    <source>
        <dbReference type="ARBA" id="ARBA00022679"/>
    </source>
</evidence>
<comment type="caution">
    <text evidence="7">The sequence shown here is derived from an EMBL/GenBank/DDBJ whole genome shotgun (WGS) entry which is preliminary data.</text>
</comment>
<accession>S0FH55</accession>
<keyword evidence="4 6" id="KW-1133">Transmembrane helix</keyword>
<dbReference type="STRING" id="1195236.CTER_3522"/>
<dbReference type="Proteomes" id="UP000014155">
    <property type="component" value="Unassembled WGS sequence"/>
</dbReference>
<dbReference type="eggNOG" id="COG1575">
    <property type="taxonomic scope" value="Bacteria"/>
</dbReference>
<name>S0FH55_RUMCE</name>